<feature type="transmembrane region" description="Helical" evidence="1">
    <location>
        <begin position="88"/>
        <end position="106"/>
    </location>
</feature>
<dbReference type="EMBL" id="CADCTD010000177">
    <property type="protein sequence ID" value="CAA9284485.1"/>
    <property type="molecule type" value="Genomic_DNA"/>
</dbReference>
<name>A0A6J4JQB6_9PROT</name>
<proteinExistence type="predicted"/>
<feature type="transmembrane region" description="Helical" evidence="1">
    <location>
        <begin position="36"/>
        <end position="67"/>
    </location>
</feature>
<evidence type="ECO:0000313" key="2">
    <source>
        <dbReference type="EMBL" id="CAA9284485.1"/>
    </source>
</evidence>
<evidence type="ECO:0008006" key="3">
    <source>
        <dbReference type="Google" id="ProtNLM"/>
    </source>
</evidence>
<keyword evidence="1" id="KW-1133">Transmembrane helix</keyword>
<keyword evidence="1" id="KW-0472">Membrane</keyword>
<keyword evidence="1" id="KW-0812">Transmembrane</keyword>
<dbReference type="AlphaFoldDB" id="A0A6J4JQB6"/>
<accession>A0A6J4JQB6</accession>
<organism evidence="2">
    <name type="scientific">uncultured Craurococcus sp</name>
    <dbReference type="NCBI Taxonomy" id="1135998"/>
    <lineage>
        <taxon>Bacteria</taxon>
        <taxon>Pseudomonadati</taxon>
        <taxon>Pseudomonadota</taxon>
        <taxon>Alphaproteobacteria</taxon>
        <taxon>Acetobacterales</taxon>
        <taxon>Acetobacteraceae</taxon>
        <taxon>Craurococcus</taxon>
        <taxon>environmental samples</taxon>
    </lineage>
</organism>
<evidence type="ECO:0000256" key="1">
    <source>
        <dbReference type="SAM" id="Phobius"/>
    </source>
</evidence>
<reference evidence="2" key="1">
    <citation type="submission" date="2020-02" db="EMBL/GenBank/DDBJ databases">
        <authorList>
            <person name="Meier V. D."/>
        </authorList>
    </citation>
    <scope>NUCLEOTIDE SEQUENCE</scope>
    <source>
        <strain evidence="2">AVDCRST_MAG27</strain>
    </source>
</reference>
<protein>
    <recommendedName>
        <fullName evidence="3">Branched-chain amino acid transport</fullName>
    </recommendedName>
</protein>
<gene>
    <name evidence="2" type="ORF">AVDCRST_MAG27-4120</name>
</gene>
<sequence length="107" mass="10591">MAEADLALLLAAAAMLLLRGLGLLVAGALRPDHPLVAWAAAVSQATLAAFVALAIAVPGGAVAGLPWPARLAGLLAGLLAHRLLGGRLLPALGLGTGVLLAVRWGLQ</sequence>